<accession>A0A251TIA1</accession>
<dbReference type="EMBL" id="CM007899">
    <property type="protein sequence ID" value="OTG10847.1"/>
    <property type="molecule type" value="Genomic_DNA"/>
</dbReference>
<dbReference type="Gramene" id="mRNA:HanXRQr2_Chr10g0446291">
    <property type="protein sequence ID" value="CDS:HanXRQr2_Chr10g0446291.1"/>
    <property type="gene ID" value="HanXRQr2_Chr10g0446291"/>
</dbReference>
<proteinExistence type="predicted"/>
<organism evidence="2 3">
    <name type="scientific">Helianthus annuus</name>
    <name type="common">Common sunflower</name>
    <dbReference type="NCBI Taxonomy" id="4232"/>
    <lineage>
        <taxon>Eukaryota</taxon>
        <taxon>Viridiplantae</taxon>
        <taxon>Streptophyta</taxon>
        <taxon>Embryophyta</taxon>
        <taxon>Tracheophyta</taxon>
        <taxon>Spermatophyta</taxon>
        <taxon>Magnoliopsida</taxon>
        <taxon>eudicotyledons</taxon>
        <taxon>Gunneridae</taxon>
        <taxon>Pentapetalae</taxon>
        <taxon>asterids</taxon>
        <taxon>campanulids</taxon>
        <taxon>Asterales</taxon>
        <taxon>Asteraceae</taxon>
        <taxon>Asteroideae</taxon>
        <taxon>Heliantheae alliance</taxon>
        <taxon>Heliantheae</taxon>
        <taxon>Helianthus</taxon>
    </lineage>
</organism>
<evidence type="ECO:0000313" key="2">
    <source>
        <dbReference type="EMBL" id="OTG10847.1"/>
    </source>
</evidence>
<dbReference type="Proteomes" id="UP000215914">
    <property type="component" value="Chromosome 10"/>
</dbReference>
<name>A0A251TIA1_HELAN</name>
<protein>
    <submittedName>
        <fullName evidence="2">Uncharacterized protein</fullName>
    </submittedName>
</protein>
<dbReference type="EMBL" id="MNCJ02000325">
    <property type="protein sequence ID" value="KAF5786867.1"/>
    <property type="molecule type" value="Genomic_DNA"/>
</dbReference>
<reference evidence="1 3" key="1">
    <citation type="journal article" date="2017" name="Nature">
        <title>The sunflower genome provides insights into oil metabolism, flowering and Asterid evolution.</title>
        <authorList>
            <person name="Badouin H."/>
            <person name="Gouzy J."/>
            <person name="Grassa C.J."/>
            <person name="Murat F."/>
            <person name="Staton S.E."/>
            <person name="Cottret L."/>
            <person name="Lelandais-Briere C."/>
            <person name="Owens G.L."/>
            <person name="Carrere S."/>
            <person name="Mayjonade B."/>
            <person name="Legrand L."/>
            <person name="Gill N."/>
            <person name="Kane N.C."/>
            <person name="Bowers J.E."/>
            <person name="Hubner S."/>
            <person name="Bellec A."/>
            <person name="Berard A."/>
            <person name="Berges H."/>
            <person name="Blanchet N."/>
            <person name="Boniface M.C."/>
            <person name="Brunel D."/>
            <person name="Catrice O."/>
            <person name="Chaidir N."/>
            <person name="Claudel C."/>
            <person name="Donnadieu C."/>
            <person name="Faraut T."/>
            <person name="Fievet G."/>
            <person name="Helmstetter N."/>
            <person name="King M."/>
            <person name="Knapp S.J."/>
            <person name="Lai Z."/>
            <person name="Le Paslier M.C."/>
            <person name="Lippi Y."/>
            <person name="Lorenzon L."/>
            <person name="Mandel J.R."/>
            <person name="Marage G."/>
            <person name="Marchand G."/>
            <person name="Marquand E."/>
            <person name="Bret-Mestries E."/>
            <person name="Morien E."/>
            <person name="Nambeesan S."/>
            <person name="Nguyen T."/>
            <person name="Pegot-Espagnet P."/>
            <person name="Pouilly N."/>
            <person name="Raftis F."/>
            <person name="Sallet E."/>
            <person name="Schiex T."/>
            <person name="Thomas J."/>
            <person name="Vandecasteele C."/>
            <person name="Vares D."/>
            <person name="Vear F."/>
            <person name="Vautrin S."/>
            <person name="Crespi M."/>
            <person name="Mangin B."/>
            <person name="Burke J.M."/>
            <person name="Salse J."/>
            <person name="Munos S."/>
            <person name="Vincourt P."/>
            <person name="Rieseberg L.H."/>
            <person name="Langlade N.B."/>
        </authorList>
    </citation>
    <scope>NUCLEOTIDE SEQUENCE [LARGE SCALE GENOMIC DNA]</scope>
    <source>
        <strain evidence="3">cv. SF193</strain>
        <tissue evidence="1">Leaves</tissue>
    </source>
</reference>
<evidence type="ECO:0000313" key="1">
    <source>
        <dbReference type="EMBL" id="KAF5786867.1"/>
    </source>
</evidence>
<gene>
    <name evidence="2" type="ORF">HannXRQ_Chr10g0292181</name>
    <name evidence="1" type="ORF">HanXRQr2_Chr10g0446291</name>
</gene>
<dbReference type="AlphaFoldDB" id="A0A251TIA1"/>
<reference evidence="2" key="2">
    <citation type="submission" date="2017-02" db="EMBL/GenBank/DDBJ databases">
        <title>Sunflower complete genome.</title>
        <authorList>
            <person name="Langlade N."/>
            <person name="Munos S."/>
        </authorList>
    </citation>
    <scope>NUCLEOTIDE SEQUENCE [LARGE SCALE GENOMIC DNA]</scope>
    <source>
        <tissue evidence="2">Leaves</tissue>
    </source>
</reference>
<keyword evidence="3" id="KW-1185">Reference proteome</keyword>
<dbReference type="InParanoid" id="A0A251TIA1"/>
<reference evidence="1" key="3">
    <citation type="submission" date="2020-06" db="EMBL/GenBank/DDBJ databases">
        <title>Helianthus annuus Genome sequencing and assembly Release 2.</title>
        <authorList>
            <person name="Gouzy J."/>
            <person name="Langlade N."/>
            <person name="Munos S."/>
        </authorList>
    </citation>
    <scope>NUCLEOTIDE SEQUENCE</scope>
    <source>
        <tissue evidence="1">Leaves</tissue>
    </source>
</reference>
<sequence>MRQAVFLVNYINRFRNLNMIIEKPNEQCQTLHGTYSLGRRFSMKMPTYYVSHHASPPLHDTT</sequence>
<evidence type="ECO:0000313" key="3">
    <source>
        <dbReference type="Proteomes" id="UP000215914"/>
    </source>
</evidence>